<evidence type="ECO:0000256" key="7">
    <source>
        <dbReference type="ARBA" id="ARBA00022989"/>
    </source>
</evidence>
<comment type="subcellular location">
    <subcellularLocation>
        <location evidence="1">Cell membrane</location>
        <topology evidence="1">Multi-pass membrane protein</topology>
    </subcellularLocation>
</comment>
<dbReference type="InterPro" id="IPR003593">
    <property type="entry name" value="AAA+_ATPase"/>
</dbReference>
<feature type="domain" description="ABC transmembrane type-1" evidence="11">
    <location>
        <begin position="17"/>
        <end position="300"/>
    </location>
</feature>
<accession>A0A1G8WQS6</accession>
<dbReference type="Pfam" id="PF00005">
    <property type="entry name" value="ABC_tran"/>
    <property type="match status" value="1"/>
</dbReference>
<evidence type="ECO:0000256" key="8">
    <source>
        <dbReference type="ARBA" id="ARBA00023136"/>
    </source>
</evidence>
<evidence type="ECO:0000256" key="4">
    <source>
        <dbReference type="ARBA" id="ARBA00022692"/>
    </source>
</evidence>
<evidence type="ECO:0000256" key="9">
    <source>
        <dbReference type="SAM" id="Phobius"/>
    </source>
</evidence>
<feature type="transmembrane region" description="Helical" evidence="9">
    <location>
        <begin position="43"/>
        <end position="66"/>
    </location>
</feature>
<evidence type="ECO:0000256" key="2">
    <source>
        <dbReference type="ARBA" id="ARBA00022448"/>
    </source>
</evidence>
<evidence type="ECO:0000256" key="5">
    <source>
        <dbReference type="ARBA" id="ARBA00022741"/>
    </source>
</evidence>
<dbReference type="PROSITE" id="PS50929">
    <property type="entry name" value="ABC_TM1F"/>
    <property type="match status" value="1"/>
</dbReference>
<proteinExistence type="predicted"/>
<dbReference type="NCBIfam" id="TIGR02857">
    <property type="entry name" value="CydD"/>
    <property type="match status" value="1"/>
</dbReference>
<dbReference type="AlphaFoldDB" id="A0A1G8WQS6"/>
<dbReference type="EMBL" id="FNEV01000018">
    <property type="protein sequence ID" value="SDJ80732.1"/>
    <property type="molecule type" value="Genomic_DNA"/>
</dbReference>
<dbReference type="PROSITE" id="PS00211">
    <property type="entry name" value="ABC_TRANSPORTER_1"/>
    <property type="match status" value="1"/>
</dbReference>
<dbReference type="InterPro" id="IPR039421">
    <property type="entry name" value="Type_1_exporter"/>
</dbReference>
<organism evidence="12 13">
    <name type="scientific">Salimicrobium halophilum</name>
    <dbReference type="NCBI Taxonomy" id="86666"/>
    <lineage>
        <taxon>Bacteria</taxon>
        <taxon>Bacillati</taxon>
        <taxon>Bacillota</taxon>
        <taxon>Bacilli</taxon>
        <taxon>Bacillales</taxon>
        <taxon>Bacillaceae</taxon>
        <taxon>Salimicrobium</taxon>
    </lineage>
</organism>
<keyword evidence="4 9" id="KW-0812">Transmembrane</keyword>
<dbReference type="PANTHER" id="PTHR24221:SF590">
    <property type="entry name" value="COMPONENT LINKED WITH THE ASSEMBLY OF CYTOCHROME' TRANSPORT TRANSMEMBRANE ATP-BINDING PROTEIN ABC TRANSPORTER CYDD-RELATED"/>
    <property type="match status" value="1"/>
</dbReference>
<reference evidence="13" key="1">
    <citation type="submission" date="2016-10" db="EMBL/GenBank/DDBJ databases">
        <authorList>
            <person name="Varghese N."/>
            <person name="Submissions S."/>
        </authorList>
    </citation>
    <scope>NUCLEOTIDE SEQUENCE [LARGE SCALE GENOMIC DNA]</scope>
    <source>
        <strain evidence="13">DSM 4771</strain>
    </source>
</reference>
<keyword evidence="7 9" id="KW-1133">Transmembrane helix</keyword>
<evidence type="ECO:0000256" key="6">
    <source>
        <dbReference type="ARBA" id="ARBA00022840"/>
    </source>
</evidence>
<keyword evidence="8 9" id="KW-0472">Membrane</keyword>
<dbReference type="FunFam" id="3.40.50.300:FF:000854">
    <property type="entry name" value="Multidrug ABC transporter ATP-binding protein"/>
    <property type="match status" value="1"/>
</dbReference>
<feature type="transmembrane region" description="Helical" evidence="9">
    <location>
        <begin position="15"/>
        <end position="37"/>
    </location>
</feature>
<dbReference type="OrthoDB" id="9806127at2"/>
<sequence>MKEWNVLLKQEWKKVTIMAVAALLLAASIILQGYLFVTVVDQVFIDGAGFSAVTMSMLFLLLVLWLRTGVSDVIARTGVRLGTRAKLSMRTMLLGKMAKSPVKDAGQQQSGKRISVFMDAVEETDSYFSGYVPQVIQSSLVPLVLFIAITVTHLNSGLIILATSPFIPLFYIIIGLKTKEKSEEKIEEMNALSGSFLDILQGLTTLKLFRKAKEQKENIRTSSIRFRDATMDVLKTAFVSSLMLELISMLSIGLIALEIALQLIIFENMDFFTAFFILILAPEFYNFLKQLGFAFHTGRQSMGAASKVFDEINREEDTITWGEEPLSISHPPRISLSNATYRYGEGEFELGPVNVEISPGKSIAIAGRTGSGKSTLLHVISGLLPLSEGEVCVEGKPLSSYQEEEWMKHLSYISQHPFIFSGTLKDNIIIGSDHSQSEEEITKAVEQAGLSELVGELEHGLETLVGEGGRGLSGGEKQRLALARAFLKRAPVVLLDEPTTGLDLKTERILKASLERMSEQATVITVAHRLHTIREADEIVFLEHGKVAGQGSHAELLQAVDEYRAMTTLSGGGEST</sequence>
<name>A0A1G8WQS6_9BACI</name>
<dbReference type="CDD" id="cd18584">
    <property type="entry name" value="ABC_6TM_AarD_CydD"/>
    <property type="match status" value="1"/>
</dbReference>
<dbReference type="STRING" id="86666.SAMN04490247_3299"/>
<evidence type="ECO:0000256" key="1">
    <source>
        <dbReference type="ARBA" id="ARBA00004651"/>
    </source>
</evidence>
<dbReference type="Pfam" id="PF00664">
    <property type="entry name" value="ABC_membrane"/>
    <property type="match status" value="1"/>
</dbReference>
<feature type="domain" description="ABC transporter" evidence="10">
    <location>
        <begin position="334"/>
        <end position="569"/>
    </location>
</feature>
<evidence type="ECO:0000259" key="11">
    <source>
        <dbReference type="PROSITE" id="PS50929"/>
    </source>
</evidence>
<dbReference type="Gene3D" id="3.40.50.300">
    <property type="entry name" value="P-loop containing nucleotide triphosphate hydrolases"/>
    <property type="match status" value="1"/>
</dbReference>
<dbReference type="GO" id="GO:0005524">
    <property type="term" value="F:ATP binding"/>
    <property type="evidence" value="ECO:0007669"/>
    <property type="project" value="UniProtKB-KW"/>
</dbReference>
<feature type="transmembrane region" description="Helical" evidence="9">
    <location>
        <begin position="135"/>
        <end position="152"/>
    </location>
</feature>
<dbReference type="RefSeq" id="WP_093194918.1">
    <property type="nucleotide sequence ID" value="NZ_FNEV01000018.1"/>
</dbReference>
<dbReference type="InterPro" id="IPR017871">
    <property type="entry name" value="ABC_transporter-like_CS"/>
</dbReference>
<dbReference type="PROSITE" id="PS50893">
    <property type="entry name" value="ABC_TRANSPORTER_2"/>
    <property type="match status" value="1"/>
</dbReference>
<dbReference type="Proteomes" id="UP000199225">
    <property type="component" value="Unassembled WGS sequence"/>
</dbReference>
<feature type="transmembrane region" description="Helical" evidence="9">
    <location>
        <begin position="242"/>
        <end position="265"/>
    </location>
</feature>
<dbReference type="InterPro" id="IPR011527">
    <property type="entry name" value="ABC1_TM_dom"/>
</dbReference>
<keyword evidence="6 12" id="KW-0067">ATP-binding</keyword>
<dbReference type="InterPro" id="IPR036640">
    <property type="entry name" value="ABC1_TM_sf"/>
</dbReference>
<dbReference type="GO" id="GO:0140359">
    <property type="term" value="F:ABC-type transporter activity"/>
    <property type="evidence" value="ECO:0007669"/>
    <property type="project" value="InterPro"/>
</dbReference>
<dbReference type="SMART" id="SM00382">
    <property type="entry name" value="AAA"/>
    <property type="match status" value="1"/>
</dbReference>
<keyword evidence="13" id="KW-1185">Reference proteome</keyword>
<dbReference type="InterPro" id="IPR003439">
    <property type="entry name" value="ABC_transporter-like_ATP-bd"/>
</dbReference>
<evidence type="ECO:0000313" key="13">
    <source>
        <dbReference type="Proteomes" id="UP000199225"/>
    </source>
</evidence>
<keyword evidence="5" id="KW-0547">Nucleotide-binding</keyword>
<keyword evidence="3" id="KW-1003">Cell membrane</keyword>
<feature type="transmembrane region" description="Helical" evidence="9">
    <location>
        <begin position="158"/>
        <end position="176"/>
    </location>
</feature>
<evidence type="ECO:0000256" key="3">
    <source>
        <dbReference type="ARBA" id="ARBA00022475"/>
    </source>
</evidence>
<dbReference type="SUPFAM" id="SSF90123">
    <property type="entry name" value="ABC transporter transmembrane region"/>
    <property type="match status" value="1"/>
</dbReference>
<evidence type="ECO:0000313" key="12">
    <source>
        <dbReference type="EMBL" id="SDJ80732.1"/>
    </source>
</evidence>
<dbReference type="GO" id="GO:0016887">
    <property type="term" value="F:ATP hydrolysis activity"/>
    <property type="evidence" value="ECO:0007669"/>
    <property type="project" value="InterPro"/>
</dbReference>
<protein>
    <submittedName>
        <fullName evidence="12">ATP-binding cassette, subfamily C, CydD</fullName>
    </submittedName>
</protein>
<keyword evidence="2" id="KW-0813">Transport</keyword>
<dbReference type="InterPro" id="IPR014216">
    <property type="entry name" value="ABC_transptr_CydD"/>
</dbReference>
<dbReference type="GO" id="GO:0005886">
    <property type="term" value="C:plasma membrane"/>
    <property type="evidence" value="ECO:0007669"/>
    <property type="project" value="UniProtKB-SubCell"/>
</dbReference>
<evidence type="ECO:0000259" key="10">
    <source>
        <dbReference type="PROSITE" id="PS50893"/>
    </source>
</evidence>
<dbReference type="Gene3D" id="1.20.1560.10">
    <property type="entry name" value="ABC transporter type 1, transmembrane domain"/>
    <property type="match status" value="1"/>
</dbReference>
<gene>
    <name evidence="12" type="ORF">SAMN04490247_3299</name>
</gene>
<dbReference type="SUPFAM" id="SSF52540">
    <property type="entry name" value="P-loop containing nucleoside triphosphate hydrolases"/>
    <property type="match status" value="1"/>
</dbReference>
<dbReference type="GO" id="GO:0042883">
    <property type="term" value="P:cysteine transport"/>
    <property type="evidence" value="ECO:0007669"/>
    <property type="project" value="InterPro"/>
</dbReference>
<dbReference type="PANTHER" id="PTHR24221">
    <property type="entry name" value="ATP-BINDING CASSETTE SUB-FAMILY B"/>
    <property type="match status" value="1"/>
</dbReference>
<dbReference type="InterPro" id="IPR027417">
    <property type="entry name" value="P-loop_NTPase"/>
</dbReference>